<gene>
    <name evidence="5" type="ORF">EYC84_009918</name>
</gene>
<evidence type="ECO:0000313" key="6">
    <source>
        <dbReference type="Proteomes" id="UP000322873"/>
    </source>
</evidence>
<evidence type="ECO:0000256" key="2">
    <source>
        <dbReference type="ARBA" id="ARBA00022630"/>
    </source>
</evidence>
<keyword evidence="3" id="KW-0274">FAD</keyword>
<proteinExistence type="inferred from homology"/>
<evidence type="ECO:0000256" key="4">
    <source>
        <dbReference type="ARBA" id="ARBA00023002"/>
    </source>
</evidence>
<comment type="similarity">
    <text evidence="1">Belongs to the FAD-binding monooxygenase family.</text>
</comment>
<comment type="caution">
    <text evidence="5">The sequence shown here is derived from an EMBL/GenBank/DDBJ whole genome shotgun (WGS) entry which is preliminary data.</text>
</comment>
<dbReference type="InterPro" id="IPR036188">
    <property type="entry name" value="FAD/NAD-bd_sf"/>
</dbReference>
<dbReference type="VEuPathDB" id="FungiDB:MFRU_066g00190"/>
<dbReference type="Pfam" id="PF13450">
    <property type="entry name" value="NAD_binding_8"/>
    <property type="match status" value="1"/>
</dbReference>
<reference evidence="5 6" key="1">
    <citation type="submission" date="2019-06" db="EMBL/GenBank/DDBJ databases">
        <title>Genome Sequence of the Brown Rot Fungal Pathogen Monilinia fructicola.</title>
        <authorList>
            <person name="De Miccolis Angelini R.M."/>
            <person name="Landi L."/>
            <person name="Abate D."/>
            <person name="Pollastro S."/>
            <person name="Romanazzi G."/>
            <person name="Faretra F."/>
        </authorList>
    </citation>
    <scope>NUCLEOTIDE SEQUENCE [LARGE SCALE GENOMIC DNA]</scope>
    <source>
        <strain evidence="5 6">Mfrc123</strain>
    </source>
</reference>
<evidence type="ECO:0000256" key="3">
    <source>
        <dbReference type="ARBA" id="ARBA00022827"/>
    </source>
</evidence>
<dbReference type="PANTHER" id="PTHR42877">
    <property type="entry name" value="L-ORNITHINE N(5)-MONOOXYGENASE-RELATED"/>
    <property type="match status" value="1"/>
</dbReference>
<dbReference type="Gene3D" id="3.50.50.60">
    <property type="entry name" value="FAD/NAD(P)-binding domain"/>
    <property type="match status" value="2"/>
</dbReference>
<dbReference type="InterPro" id="IPR020946">
    <property type="entry name" value="Flavin_mOase-like"/>
</dbReference>
<dbReference type="InterPro" id="IPR051209">
    <property type="entry name" value="FAD-bind_Monooxygenase_sf"/>
</dbReference>
<dbReference type="Pfam" id="PF00743">
    <property type="entry name" value="FMO-like"/>
    <property type="match status" value="1"/>
</dbReference>
<protein>
    <submittedName>
        <fullName evidence="5">Uncharacterized protein</fullName>
    </submittedName>
</protein>
<dbReference type="GO" id="GO:0004499">
    <property type="term" value="F:N,N-dimethylaniline monooxygenase activity"/>
    <property type="evidence" value="ECO:0007669"/>
    <property type="project" value="InterPro"/>
</dbReference>
<dbReference type="Proteomes" id="UP000322873">
    <property type="component" value="Unassembled WGS sequence"/>
</dbReference>
<dbReference type="SUPFAM" id="SSF51905">
    <property type="entry name" value="FAD/NAD(P)-binding domain"/>
    <property type="match status" value="2"/>
</dbReference>
<keyword evidence="2" id="KW-0285">Flavoprotein</keyword>
<sequence length="432" mass="48884">MSSQRKGKANAIYGNVARKDHEAHEYTYYPIAIIGAGESGIAMGCRLKEVLGFDQFRIFERQSGIGGTWWINRYPGVACDIPSILYSFSFSPKYDWSSFHPGGAEMLKYLQTVCEKYEIVDKIQTNTDAKEARWLESEQVWEVTLQHLMVGTGDLSEHDRALKAKEQGHGAVYIYEEKIRCKILISAVGGLVQPQIWPESIPGKEKFKGAIFHSARWRYDVDLKDKNVVVMGTGCSAAQFVPKLVPEYGAKSVTQLMRSPPWVSPKTIPPFGERIWDRWSTALNTYVPGFNKLIRRSMGAVFEYNFRLFRPGTFGEKERRKLEAECLNYMKSKVPEKYHEILTPNYGIGCKRIIFDANWYSSLNDPKVNLTTLSLTNIGEDTVTLGPGRYYPPEENVTSSAPTNQTTIPADVIVLANGFQNNQVVSSIENLW</sequence>
<dbReference type="AlphaFoldDB" id="A0A5M9JFU2"/>
<evidence type="ECO:0000256" key="1">
    <source>
        <dbReference type="ARBA" id="ARBA00010139"/>
    </source>
</evidence>
<dbReference type="EMBL" id="VICG01000011">
    <property type="protein sequence ID" value="KAA8566819.1"/>
    <property type="molecule type" value="Genomic_DNA"/>
</dbReference>
<keyword evidence="4" id="KW-0560">Oxidoreductase</keyword>
<keyword evidence="6" id="KW-1185">Reference proteome</keyword>
<name>A0A5M9JFU2_MONFR</name>
<accession>A0A5M9JFU2</accession>
<evidence type="ECO:0000313" key="5">
    <source>
        <dbReference type="EMBL" id="KAA8566819.1"/>
    </source>
</evidence>
<dbReference type="GO" id="GO:0050661">
    <property type="term" value="F:NADP binding"/>
    <property type="evidence" value="ECO:0007669"/>
    <property type="project" value="InterPro"/>
</dbReference>
<dbReference type="PANTHER" id="PTHR42877:SF10">
    <property type="entry name" value="L-ORNITHINE N(5)-OXYGENASE"/>
    <property type="match status" value="1"/>
</dbReference>
<organism evidence="5 6">
    <name type="scientific">Monilinia fructicola</name>
    <name type="common">Brown rot fungus</name>
    <name type="synonym">Ciboria fructicola</name>
    <dbReference type="NCBI Taxonomy" id="38448"/>
    <lineage>
        <taxon>Eukaryota</taxon>
        <taxon>Fungi</taxon>
        <taxon>Dikarya</taxon>
        <taxon>Ascomycota</taxon>
        <taxon>Pezizomycotina</taxon>
        <taxon>Leotiomycetes</taxon>
        <taxon>Helotiales</taxon>
        <taxon>Sclerotiniaceae</taxon>
        <taxon>Monilinia</taxon>
    </lineage>
</organism>
<dbReference type="GO" id="GO:0050660">
    <property type="term" value="F:flavin adenine dinucleotide binding"/>
    <property type="evidence" value="ECO:0007669"/>
    <property type="project" value="InterPro"/>
</dbReference>